<organism evidence="2 3">
    <name type="scientific">Psilocybe cyanescens</name>
    <dbReference type="NCBI Taxonomy" id="93625"/>
    <lineage>
        <taxon>Eukaryota</taxon>
        <taxon>Fungi</taxon>
        <taxon>Dikarya</taxon>
        <taxon>Basidiomycota</taxon>
        <taxon>Agaricomycotina</taxon>
        <taxon>Agaricomycetes</taxon>
        <taxon>Agaricomycetidae</taxon>
        <taxon>Agaricales</taxon>
        <taxon>Agaricineae</taxon>
        <taxon>Strophariaceae</taxon>
        <taxon>Psilocybe</taxon>
    </lineage>
</organism>
<evidence type="ECO:0000313" key="3">
    <source>
        <dbReference type="Proteomes" id="UP000283269"/>
    </source>
</evidence>
<dbReference type="STRING" id="93625.A0A409VXV8"/>
<feature type="region of interest" description="Disordered" evidence="1">
    <location>
        <begin position="217"/>
        <end position="240"/>
    </location>
</feature>
<evidence type="ECO:0000313" key="2">
    <source>
        <dbReference type="EMBL" id="PPQ71053.1"/>
    </source>
</evidence>
<sequence>MVVPKTASLVAITPYFEPGAPPPTLPILLAQTELGNEHVATKLLAQEELGAGPVIARSDRSKHRFMPYPKNSKGRHPPDHKRSYPTTTLVPEADSSSTSDSDSGSESDSSTDTDSSVSHPLISKPDGEAGRPGRGGYNLETTLDWEHKEYARVKRLVKKLMKDHLDPARSFSKQSLSAIRRVQQAATVQCPELKNYANCWPVADMIRLQLKYTSSRARSKAKLEEAQTGKVNQRLKRKSK</sequence>
<dbReference type="EMBL" id="NHYD01003879">
    <property type="protein sequence ID" value="PPQ71053.1"/>
    <property type="molecule type" value="Genomic_DNA"/>
</dbReference>
<dbReference type="InParanoid" id="A0A409VXV8"/>
<dbReference type="OrthoDB" id="2686745at2759"/>
<keyword evidence="3" id="KW-1185">Reference proteome</keyword>
<feature type="region of interest" description="Disordered" evidence="1">
    <location>
        <begin position="54"/>
        <end position="139"/>
    </location>
</feature>
<gene>
    <name evidence="2" type="ORF">CVT25_007323</name>
</gene>
<name>A0A409VXV8_PSICY</name>
<protein>
    <submittedName>
        <fullName evidence="2">Uncharacterized protein</fullName>
    </submittedName>
</protein>
<dbReference type="Proteomes" id="UP000283269">
    <property type="component" value="Unassembled WGS sequence"/>
</dbReference>
<comment type="caution">
    <text evidence="2">The sequence shown here is derived from an EMBL/GenBank/DDBJ whole genome shotgun (WGS) entry which is preliminary data.</text>
</comment>
<accession>A0A409VXV8</accession>
<dbReference type="AlphaFoldDB" id="A0A409VXV8"/>
<evidence type="ECO:0000256" key="1">
    <source>
        <dbReference type="SAM" id="MobiDB-lite"/>
    </source>
</evidence>
<proteinExistence type="predicted"/>
<reference evidence="2 3" key="1">
    <citation type="journal article" date="2018" name="Evol. Lett.">
        <title>Horizontal gene cluster transfer increased hallucinogenic mushroom diversity.</title>
        <authorList>
            <person name="Reynolds H.T."/>
            <person name="Vijayakumar V."/>
            <person name="Gluck-Thaler E."/>
            <person name="Korotkin H.B."/>
            <person name="Matheny P.B."/>
            <person name="Slot J.C."/>
        </authorList>
    </citation>
    <scope>NUCLEOTIDE SEQUENCE [LARGE SCALE GENOMIC DNA]</scope>
    <source>
        <strain evidence="2 3">2631</strain>
    </source>
</reference>